<dbReference type="EMBL" id="AMZH03001121">
    <property type="protein sequence ID" value="RRT80531.1"/>
    <property type="molecule type" value="Genomic_DNA"/>
</dbReference>
<protein>
    <submittedName>
        <fullName evidence="2">Uncharacterized protein</fullName>
    </submittedName>
</protein>
<proteinExistence type="predicted"/>
<feature type="region of interest" description="Disordered" evidence="1">
    <location>
        <begin position="58"/>
        <end position="87"/>
    </location>
</feature>
<name>A0A427AWC7_ENSVE</name>
<gene>
    <name evidence="2" type="ORF">B296_00017032</name>
</gene>
<organism evidence="2 3">
    <name type="scientific">Ensete ventricosum</name>
    <name type="common">Abyssinian banana</name>
    <name type="synonym">Musa ensete</name>
    <dbReference type="NCBI Taxonomy" id="4639"/>
    <lineage>
        <taxon>Eukaryota</taxon>
        <taxon>Viridiplantae</taxon>
        <taxon>Streptophyta</taxon>
        <taxon>Embryophyta</taxon>
        <taxon>Tracheophyta</taxon>
        <taxon>Spermatophyta</taxon>
        <taxon>Magnoliopsida</taxon>
        <taxon>Liliopsida</taxon>
        <taxon>Zingiberales</taxon>
        <taxon>Musaceae</taxon>
        <taxon>Ensete</taxon>
    </lineage>
</organism>
<evidence type="ECO:0000313" key="3">
    <source>
        <dbReference type="Proteomes" id="UP000287651"/>
    </source>
</evidence>
<evidence type="ECO:0000313" key="2">
    <source>
        <dbReference type="EMBL" id="RRT80531.1"/>
    </source>
</evidence>
<reference evidence="2 3" key="1">
    <citation type="journal article" date="2014" name="Agronomy (Basel)">
        <title>A Draft Genome Sequence for Ensete ventricosum, the Drought-Tolerant Tree Against Hunger.</title>
        <authorList>
            <person name="Harrison J."/>
            <person name="Moore K.A."/>
            <person name="Paszkiewicz K."/>
            <person name="Jones T."/>
            <person name="Grant M."/>
            <person name="Ambacheew D."/>
            <person name="Muzemil S."/>
            <person name="Studholme D.J."/>
        </authorList>
    </citation>
    <scope>NUCLEOTIDE SEQUENCE [LARGE SCALE GENOMIC DNA]</scope>
</reference>
<dbReference type="Proteomes" id="UP000287651">
    <property type="component" value="Unassembled WGS sequence"/>
</dbReference>
<sequence>MSSLAFFGHQGRPQRLQQESHSSASPWEQSPSCLPMWFSRPSEPSITTRTARMANYGKTSTCLKKSGSRPTYENSYTRGSWPDSTIT</sequence>
<dbReference type="AlphaFoldDB" id="A0A427AWC7"/>
<accession>A0A427AWC7</accession>
<evidence type="ECO:0000256" key="1">
    <source>
        <dbReference type="SAM" id="MobiDB-lite"/>
    </source>
</evidence>
<feature type="region of interest" description="Disordered" evidence="1">
    <location>
        <begin position="1"/>
        <end position="30"/>
    </location>
</feature>
<feature type="compositionally biased region" description="Polar residues" evidence="1">
    <location>
        <begin position="15"/>
        <end position="30"/>
    </location>
</feature>
<comment type="caution">
    <text evidence="2">The sequence shown here is derived from an EMBL/GenBank/DDBJ whole genome shotgun (WGS) entry which is preliminary data.</text>
</comment>